<dbReference type="SMART" id="SM00829">
    <property type="entry name" value="PKS_ER"/>
    <property type="match status" value="1"/>
</dbReference>
<evidence type="ECO:0000256" key="2">
    <source>
        <dbReference type="SAM" id="MobiDB-lite"/>
    </source>
</evidence>
<gene>
    <name evidence="4" type="ORF">AM587_10017082</name>
</gene>
<dbReference type="GO" id="GO:0016491">
    <property type="term" value="F:oxidoreductase activity"/>
    <property type="evidence" value="ECO:0007669"/>
    <property type="project" value="UniProtKB-KW"/>
</dbReference>
<dbReference type="InterPro" id="IPR013149">
    <property type="entry name" value="ADH-like_C"/>
</dbReference>
<accession>A0A0W8D2P9</accession>
<proteinExistence type="predicted"/>
<dbReference type="Gene3D" id="3.40.50.720">
    <property type="entry name" value="NAD(P)-binding Rossmann-like Domain"/>
    <property type="match status" value="1"/>
</dbReference>
<dbReference type="EMBL" id="LNFO01001536">
    <property type="protein sequence ID" value="KUF90603.1"/>
    <property type="molecule type" value="Genomic_DNA"/>
</dbReference>
<comment type="caution">
    <text evidence="4">The sequence shown here is derived from an EMBL/GenBank/DDBJ whole genome shotgun (WGS) entry which is preliminary data.</text>
</comment>
<dbReference type="OrthoDB" id="74764at2759"/>
<keyword evidence="1" id="KW-0560">Oxidoreductase</keyword>
<dbReference type="AlphaFoldDB" id="A0A0W8D2P9"/>
<dbReference type="PANTHER" id="PTHR43662:SF3">
    <property type="entry name" value="DOMAIN PROTEIN, PUTATIVE (AFU_ORTHOLOGUE AFUA_6G11970)-RELATED"/>
    <property type="match status" value="1"/>
</dbReference>
<dbReference type="Proteomes" id="UP000052943">
    <property type="component" value="Unassembled WGS sequence"/>
</dbReference>
<reference evidence="4 5" key="1">
    <citation type="submission" date="2015-11" db="EMBL/GenBank/DDBJ databases">
        <title>Genomes and virulence difference between two physiological races of Phytophthora nicotianae.</title>
        <authorList>
            <person name="Liu H."/>
            <person name="Ma X."/>
            <person name="Yu H."/>
            <person name="Fang D."/>
            <person name="Li Y."/>
            <person name="Wang X."/>
            <person name="Wang W."/>
            <person name="Dong Y."/>
            <person name="Xiao B."/>
        </authorList>
    </citation>
    <scope>NUCLEOTIDE SEQUENCE [LARGE SCALE GENOMIC DNA]</scope>
    <source>
        <strain evidence="5">race 0</strain>
    </source>
</reference>
<evidence type="ECO:0000313" key="4">
    <source>
        <dbReference type="EMBL" id="KUF90603.1"/>
    </source>
</evidence>
<dbReference type="InterPro" id="IPR020843">
    <property type="entry name" value="ER"/>
</dbReference>
<dbReference type="SUPFAM" id="SSF51735">
    <property type="entry name" value="NAD(P)-binding Rossmann-fold domains"/>
    <property type="match status" value="1"/>
</dbReference>
<feature type="compositionally biased region" description="Low complexity" evidence="2">
    <location>
        <begin position="323"/>
        <end position="342"/>
    </location>
</feature>
<dbReference type="InterPro" id="IPR018535">
    <property type="entry name" value="DUF1996"/>
</dbReference>
<feature type="region of interest" description="Disordered" evidence="2">
    <location>
        <begin position="312"/>
        <end position="359"/>
    </location>
</feature>
<name>A0A0W8D2P9_PHYNI</name>
<dbReference type="InterPro" id="IPR013154">
    <property type="entry name" value="ADH-like_N"/>
</dbReference>
<dbReference type="Pfam" id="PF09362">
    <property type="entry name" value="DUF1996"/>
    <property type="match status" value="1"/>
</dbReference>
<dbReference type="Gene3D" id="3.90.180.10">
    <property type="entry name" value="Medium-chain alcohol dehydrogenases, catalytic domain"/>
    <property type="match status" value="1"/>
</dbReference>
<dbReference type="Pfam" id="PF08240">
    <property type="entry name" value="ADH_N"/>
    <property type="match status" value="1"/>
</dbReference>
<evidence type="ECO:0000256" key="1">
    <source>
        <dbReference type="ARBA" id="ARBA00023002"/>
    </source>
</evidence>
<organism evidence="4 5">
    <name type="scientific">Phytophthora nicotianae</name>
    <name type="common">Potato buckeye rot agent</name>
    <name type="synonym">Phytophthora parasitica</name>
    <dbReference type="NCBI Taxonomy" id="4792"/>
    <lineage>
        <taxon>Eukaryota</taxon>
        <taxon>Sar</taxon>
        <taxon>Stramenopiles</taxon>
        <taxon>Oomycota</taxon>
        <taxon>Peronosporomycetes</taxon>
        <taxon>Peronosporales</taxon>
        <taxon>Peronosporaceae</taxon>
        <taxon>Phytophthora</taxon>
    </lineage>
</organism>
<dbReference type="Pfam" id="PF00107">
    <property type="entry name" value="ADH_zinc_N"/>
    <property type="match status" value="1"/>
</dbReference>
<protein>
    <submittedName>
        <fullName evidence="4">Zinc-binding alcohol dehydrogenase domain-containing protein 2</fullName>
    </submittedName>
</protein>
<dbReference type="STRING" id="4790.A0A0W8D2P9"/>
<dbReference type="FunFam" id="3.40.50.720:FF:000121">
    <property type="entry name" value="Prostaglandin reductase 2"/>
    <property type="match status" value="1"/>
</dbReference>
<dbReference type="InterPro" id="IPR011032">
    <property type="entry name" value="GroES-like_sf"/>
</dbReference>
<evidence type="ECO:0000259" key="3">
    <source>
        <dbReference type="SMART" id="SM00829"/>
    </source>
</evidence>
<dbReference type="SUPFAM" id="SSF50129">
    <property type="entry name" value="GroES-like"/>
    <property type="match status" value="1"/>
</dbReference>
<evidence type="ECO:0000313" key="5">
    <source>
        <dbReference type="Proteomes" id="UP000052943"/>
    </source>
</evidence>
<dbReference type="PANTHER" id="PTHR43662">
    <property type="match status" value="1"/>
</dbReference>
<sequence length="715" mass="77377">MPAFLAAVIPTAQGMFRFDCFNNLVVDRVDPIVNPSEASGHLHAVSGGNGFSMNADGAAMKASTCTSCPIGADLSAYWVPQLYVKFKNGTGYGLVESHQIVYYESRPMGDEKVIAFPDGLKMLAGNPTLREKGDSTEEKAITWVCLDYDNPHPEQQGIPNFKCPNGLRGQVNFPMCWNGVDLDSLDHKSHVAYATGLDGGSCPDGWKKMVKIFYEAFYNVAQYDDEWDGDQHPFVLANGDRTGFGFHGDFLNGWDIDVLQAAVDQCASKNYFNSGECAPLSASFSDKAPEARCTTQSEIVEDIMTVAKLPGNNPVDDEIAEPASNQTSSFSNSTFSSGSARSAEINAESANTEDSVAGVHPLSTHGKALTKRSFQNWHDYQDTMPSYRRIQVHTYSTDFNKATEIVVEPELPTAGPGNIVVENRFLGINATDVNITNGGYGRTTLPVKCGLEAAGVVVDVGEGVSDINVGDNVAYSSIGAFSEYLEVPASKIIKSPELSPALVPLTVCAVSASLALEKAGQMKSNETVFVSAAAGATGQFAVQLAKLAGNHVIGACSSDEKVEYLKSLGVDRPINYKKEDLNAVLKKEYPSGIDLAFEGVGGDMFKAVLDNIAIFGRIIVFGNCSHYHGDAGNDPQYGYQQNRKMQLRSASLRGFQRRHHPKDEPEHLKRLVKLVQEGKLKAGVDPTVFKGFEGIPKALERLYAQKNIGKLIVRL</sequence>
<feature type="domain" description="Enoyl reductase (ER)" evidence="3">
    <location>
        <begin position="397"/>
        <end position="713"/>
    </location>
</feature>
<dbReference type="InterPro" id="IPR036291">
    <property type="entry name" value="NAD(P)-bd_dom_sf"/>
</dbReference>